<feature type="transmembrane region" description="Helical" evidence="2">
    <location>
        <begin position="96"/>
        <end position="121"/>
    </location>
</feature>
<gene>
    <name evidence="4" type="ORF">Rsub_04302</name>
</gene>
<evidence type="ECO:0000313" key="4">
    <source>
        <dbReference type="EMBL" id="GBF91562.1"/>
    </source>
</evidence>
<keyword evidence="5" id="KW-1185">Reference proteome</keyword>
<feature type="transmembrane region" description="Helical" evidence="2">
    <location>
        <begin position="50"/>
        <end position="75"/>
    </location>
</feature>
<dbReference type="OrthoDB" id="545846at2759"/>
<accession>A0A2V0NY03</accession>
<dbReference type="Proteomes" id="UP000247498">
    <property type="component" value="Unassembled WGS sequence"/>
</dbReference>
<dbReference type="AlphaFoldDB" id="A0A2V0NY03"/>
<sequence>MDRRSRIAAGALVWAALAACVQVAAGQGVEAYAFEDAGGEFGLGMAAVISNIWVGAFALTSIVFAVLGLAVAFQWPNPRCCCYRTRFSDLPNTGGAGRACCSLFTLNVGFLIAWMLMLAIMAVSRDVIRIAVCLGFVMLHGLAVGVFRWQFKRKGRPEYADAETGGGIGMAAMGRPLYHIPMTTATVGGEPVPGTWGTYPPPQQQQQPPAPPAGGAGAACAPAGAPPGAGGVAYPPAQQAMPPIYSFGGPSPYPPLFAAPAAQQPAAAAPYPGGLPASPYPQAPWQQQTAPAPAPPPQQQQQPQQPPQQQQPQQQTQPAAAVVPTIPPPPLASGDAADAPLASGRAPSGALPGAAPAGGEARR</sequence>
<keyword evidence="2" id="KW-1133">Transmembrane helix</keyword>
<dbReference type="InParanoid" id="A0A2V0NY03"/>
<feature type="signal peptide" evidence="3">
    <location>
        <begin position="1"/>
        <end position="26"/>
    </location>
</feature>
<feature type="transmembrane region" description="Helical" evidence="2">
    <location>
        <begin position="127"/>
        <end position="147"/>
    </location>
</feature>
<dbReference type="STRING" id="307507.A0A2V0NY03"/>
<protein>
    <submittedName>
        <fullName evidence="4">Uncharacterized protein</fullName>
    </submittedName>
</protein>
<dbReference type="EMBL" id="BDRX01000025">
    <property type="protein sequence ID" value="GBF91562.1"/>
    <property type="molecule type" value="Genomic_DNA"/>
</dbReference>
<comment type="caution">
    <text evidence="4">The sequence shown here is derived from an EMBL/GenBank/DDBJ whole genome shotgun (WGS) entry which is preliminary data.</text>
</comment>
<feature type="compositionally biased region" description="Low complexity" evidence="1">
    <location>
        <begin position="342"/>
        <end position="363"/>
    </location>
</feature>
<feature type="chain" id="PRO_5016161112" evidence="3">
    <location>
        <begin position="27"/>
        <end position="363"/>
    </location>
</feature>
<keyword evidence="3" id="KW-0732">Signal</keyword>
<evidence type="ECO:0000256" key="2">
    <source>
        <dbReference type="SAM" id="Phobius"/>
    </source>
</evidence>
<feature type="compositionally biased region" description="Pro residues" evidence="1">
    <location>
        <begin position="199"/>
        <end position="212"/>
    </location>
</feature>
<reference evidence="4 5" key="1">
    <citation type="journal article" date="2018" name="Sci. Rep.">
        <title>Raphidocelis subcapitata (=Pseudokirchneriella subcapitata) provides an insight into genome evolution and environmental adaptations in the Sphaeropleales.</title>
        <authorList>
            <person name="Suzuki S."/>
            <person name="Yamaguchi H."/>
            <person name="Nakajima N."/>
            <person name="Kawachi M."/>
        </authorList>
    </citation>
    <scope>NUCLEOTIDE SEQUENCE [LARGE SCALE GENOMIC DNA]</scope>
    <source>
        <strain evidence="4 5">NIES-35</strain>
    </source>
</reference>
<feature type="compositionally biased region" description="Low complexity" evidence="1">
    <location>
        <begin position="299"/>
        <end position="324"/>
    </location>
</feature>
<feature type="compositionally biased region" description="Low complexity" evidence="1">
    <location>
        <begin position="265"/>
        <end position="277"/>
    </location>
</feature>
<evidence type="ECO:0000256" key="1">
    <source>
        <dbReference type="SAM" id="MobiDB-lite"/>
    </source>
</evidence>
<feature type="region of interest" description="Disordered" evidence="1">
    <location>
        <begin position="191"/>
        <end position="224"/>
    </location>
</feature>
<keyword evidence="2" id="KW-0812">Transmembrane</keyword>
<dbReference type="PROSITE" id="PS51257">
    <property type="entry name" value="PROKAR_LIPOPROTEIN"/>
    <property type="match status" value="1"/>
</dbReference>
<evidence type="ECO:0000256" key="3">
    <source>
        <dbReference type="SAM" id="SignalP"/>
    </source>
</evidence>
<feature type="region of interest" description="Disordered" evidence="1">
    <location>
        <begin position="265"/>
        <end position="363"/>
    </location>
</feature>
<name>A0A2V0NY03_9CHLO</name>
<evidence type="ECO:0000313" key="5">
    <source>
        <dbReference type="Proteomes" id="UP000247498"/>
    </source>
</evidence>
<proteinExistence type="predicted"/>
<keyword evidence="2" id="KW-0472">Membrane</keyword>
<organism evidence="4 5">
    <name type="scientific">Raphidocelis subcapitata</name>
    <dbReference type="NCBI Taxonomy" id="307507"/>
    <lineage>
        <taxon>Eukaryota</taxon>
        <taxon>Viridiplantae</taxon>
        <taxon>Chlorophyta</taxon>
        <taxon>core chlorophytes</taxon>
        <taxon>Chlorophyceae</taxon>
        <taxon>CS clade</taxon>
        <taxon>Sphaeropleales</taxon>
        <taxon>Selenastraceae</taxon>
        <taxon>Raphidocelis</taxon>
    </lineage>
</organism>